<name>A0ABR1QAZ2_9PEZI</name>
<reference evidence="1 2" key="1">
    <citation type="submission" date="2023-01" db="EMBL/GenBank/DDBJ databases">
        <title>Analysis of 21 Apiospora genomes using comparative genomics revels a genus with tremendous synthesis potential of carbohydrate active enzymes and secondary metabolites.</title>
        <authorList>
            <person name="Sorensen T."/>
        </authorList>
    </citation>
    <scope>NUCLEOTIDE SEQUENCE [LARGE SCALE GENOMIC DNA]</scope>
    <source>
        <strain evidence="1 2">CBS 24483</strain>
    </source>
</reference>
<evidence type="ECO:0000313" key="2">
    <source>
        <dbReference type="Proteomes" id="UP001391051"/>
    </source>
</evidence>
<comment type="caution">
    <text evidence="1">The sequence shown here is derived from an EMBL/GenBank/DDBJ whole genome shotgun (WGS) entry which is preliminary data.</text>
</comment>
<keyword evidence="2" id="KW-1185">Reference proteome</keyword>
<dbReference type="RefSeq" id="XP_066698973.1">
    <property type="nucleotide sequence ID" value="XM_066842861.1"/>
</dbReference>
<evidence type="ECO:0000313" key="1">
    <source>
        <dbReference type="EMBL" id="KAK7950911.1"/>
    </source>
</evidence>
<sequence>ISQQPGHELLRWSSETFKPLTKGLKLNRTGATTPVIPFGAMRVEKDLKVPCIGVIPHQCRSCKYPVDRDNESEPWEEQVEAEYIGGVEHRKNQPEG</sequence>
<gene>
    <name evidence="1" type="ORF">PG986_006639</name>
</gene>
<dbReference type="EMBL" id="JAQQWE010000005">
    <property type="protein sequence ID" value="KAK7950911.1"/>
    <property type="molecule type" value="Genomic_DNA"/>
</dbReference>
<accession>A0ABR1QAZ2</accession>
<proteinExistence type="predicted"/>
<protein>
    <submittedName>
        <fullName evidence="1">Uncharacterized protein</fullName>
    </submittedName>
</protein>
<organism evidence="1 2">
    <name type="scientific">Apiospora aurea</name>
    <dbReference type="NCBI Taxonomy" id="335848"/>
    <lineage>
        <taxon>Eukaryota</taxon>
        <taxon>Fungi</taxon>
        <taxon>Dikarya</taxon>
        <taxon>Ascomycota</taxon>
        <taxon>Pezizomycotina</taxon>
        <taxon>Sordariomycetes</taxon>
        <taxon>Xylariomycetidae</taxon>
        <taxon>Amphisphaeriales</taxon>
        <taxon>Apiosporaceae</taxon>
        <taxon>Apiospora</taxon>
    </lineage>
</organism>
<dbReference type="GeneID" id="92075923"/>
<feature type="non-terminal residue" evidence="1">
    <location>
        <position position="1"/>
    </location>
</feature>
<dbReference type="Proteomes" id="UP001391051">
    <property type="component" value="Unassembled WGS sequence"/>
</dbReference>